<sequence>MPTSSPTPRRQRLRDVVPGIHLGVWPPGPKNSLTDVPDVLVSTLEIEDKARGVHTGVTTILPRHNWYESGCYAGIFRFNGAGDLTGSHFIEETGKVGSPIVLTNSLGVGAAYQGILEYCVEHHGNPDMGLGYFTVPVVGETFDGHLNNLAAFAVQPSHVAEGIKQASSDPVPEGNKGGGTGMICLGHKGGTGSSSRVVAGAGAAGAGKEATNYTVAALVQANFGSLRNLTIAGVPYGRIVAAERAAAEKPAVTADKAKEERDGSILIILATDAPLHPRQCERLAKRATVGLSRVGGYGQNPSGDIFLAFSTANHVPVQKFGKKADDDKADTNKDTPIDPFKPLVHGVDVVNDESINGLFEAAADATEEAIYNALCMAETLTGFQGHTIEALDLEKLKAVMDKHMVK</sequence>
<dbReference type="Proteomes" id="UP001642405">
    <property type="component" value="Unassembled WGS sequence"/>
</dbReference>
<dbReference type="InterPro" id="IPR016117">
    <property type="entry name" value="ArgJ-like_dom_sf"/>
</dbReference>
<comment type="similarity">
    <text evidence="1">Belongs to the peptidase S58 family.</text>
</comment>
<dbReference type="EMBL" id="CAWUHB010000047">
    <property type="protein sequence ID" value="CAK7228994.1"/>
    <property type="molecule type" value="Genomic_DNA"/>
</dbReference>
<dbReference type="PANTHER" id="PTHR36512:SF3">
    <property type="entry name" value="BLR5678 PROTEIN"/>
    <property type="match status" value="1"/>
</dbReference>
<dbReference type="Pfam" id="PF03576">
    <property type="entry name" value="Peptidase_S58"/>
    <property type="match status" value="1"/>
</dbReference>
<comment type="caution">
    <text evidence="2">The sequence shown here is derived from an EMBL/GenBank/DDBJ whole genome shotgun (WGS) entry which is preliminary data.</text>
</comment>
<keyword evidence="3" id="KW-1185">Reference proteome</keyword>
<evidence type="ECO:0000313" key="2">
    <source>
        <dbReference type="EMBL" id="CAK7228994.1"/>
    </source>
</evidence>
<dbReference type="Gene3D" id="3.60.70.12">
    <property type="entry name" value="L-amino peptidase D-ALA esterase/amidase"/>
    <property type="match status" value="1"/>
</dbReference>
<dbReference type="PANTHER" id="PTHR36512">
    <property type="entry name" value="D-AMINOPEPTIDASE"/>
    <property type="match status" value="1"/>
</dbReference>
<dbReference type="InterPro" id="IPR005321">
    <property type="entry name" value="Peptidase_S58_DmpA"/>
</dbReference>
<evidence type="ECO:0000256" key="1">
    <source>
        <dbReference type="ARBA" id="ARBA00007068"/>
    </source>
</evidence>
<name>A0ABP0CAC8_9PEZI</name>
<gene>
    <name evidence="2" type="ORF">SCUCBS95973_007067</name>
</gene>
<evidence type="ECO:0008006" key="4">
    <source>
        <dbReference type="Google" id="ProtNLM"/>
    </source>
</evidence>
<dbReference type="SUPFAM" id="SSF56266">
    <property type="entry name" value="DmpA/ArgJ-like"/>
    <property type="match status" value="1"/>
</dbReference>
<protein>
    <recommendedName>
        <fullName evidence="4">D-aminopeptidase</fullName>
    </recommendedName>
</protein>
<proteinExistence type="inferred from homology"/>
<reference evidence="2 3" key="1">
    <citation type="submission" date="2024-01" db="EMBL/GenBank/DDBJ databases">
        <authorList>
            <person name="Allen C."/>
            <person name="Tagirdzhanova G."/>
        </authorList>
    </citation>
    <scope>NUCLEOTIDE SEQUENCE [LARGE SCALE GENOMIC DNA]</scope>
</reference>
<accession>A0ABP0CAC8</accession>
<organism evidence="2 3">
    <name type="scientific">Sporothrix curviconia</name>
    <dbReference type="NCBI Taxonomy" id="1260050"/>
    <lineage>
        <taxon>Eukaryota</taxon>
        <taxon>Fungi</taxon>
        <taxon>Dikarya</taxon>
        <taxon>Ascomycota</taxon>
        <taxon>Pezizomycotina</taxon>
        <taxon>Sordariomycetes</taxon>
        <taxon>Sordariomycetidae</taxon>
        <taxon>Ophiostomatales</taxon>
        <taxon>Ophiostomataceae</taxon>
        <taxon>Sporothrix</taxon>
    </lineage>
</organism>
<evidence type="ECO:0000313" key="3">
    <source>
        <dbReference type="Proteomes" id="UP001642405"/>
    </source>
</evidence>